<dbReference type="Gene3D" id="2.60.40.10">
    <property type="entry name" value="Immunoglobulins"/>
    <property type="match status" value="1"/>
</dbReference>
<keyword evidence="5" id="KW-1185">Reference proteome</keyword>
<evidence type="ECO:0000256" key="1">
    <source>
        <dbReference type="SAM" id="MobiDB-lite"/>
    </source>
</evidence>
<evidence type="ECO:0000313" key="5">
    <source>
        <dbReference type="Proteomes" id="UP000618943"/>
    </source>
</evidence>
<feature type="signal peptide" evidence="2">
    <location>
        <begin position="1"/>
        <end position="19"/>
    </location>
</feature>
<accession>A0ABS1HDA9</accession>
<comment type="caution">
    <text evidence="4">The sequence shown here is derived from an EMBL/GenBank/DDBJ whole genome shotgun (WGS) entry which is preliminary data.</text>
</comment>
<evidence type="ECO:0000259" key="3">
    <source>
        <dbReference type="Pfam" id="PF13115"/>
    </source>
</evidence>
<feature type="domain" description="YtkA-like" evidence="3">
    <location>
        <begin position="157"/>
        <end position="235"/>
    </location>
</feature>
<dbReference type="EMBL" id="JAEOAH010000064">
    <property type="protein sequence ID" value="MBK3497366.1"/>
    <property type="molecule type" value="Genomic_DNA"/>
</dbReference>
<dbReference type="RefSeq" id="WP_200750646.1">
    <property type="nucleotide sequence ID" value="NZ_JAEOAH010000064.1"/>
</dbReference>
<name>A0ABS1HDA9_9BACL</name>
<feature type="chain" id="PRO_5046620418" evidence="2">
    <location>
        <begin position="20"/>
        <end position="253"/>
    </location>
</feature>
<dbReference type="PROSITE" id="PS51257">
    <property type="entry name" value="PROKAR_LIPOPROTEIN"/>
    <property type="match status" value="1"/>
</dbReference>
<keyword evidence="2" id="KW-0732">Signal</keyword>
<protein>
    <submittedName>
        <fullName evidence="4">FixH family protein</fullName>
    </submittedName>
</protein>
<evidence type="ECO:0000313" key="4">
    <source>
        <dbReference type="EMBL" id="MBK3497366.1"/>
    </source>
</evidence>
<dbReference type="Proteomes" id="UP000618943">
    <property type="component" value="Unassembled WGS sequence"/>
</dbReference>
<feature type="compositionally biased region" description="Polar residues" evidence="1">
    <location>
        <begin position="160"/>
        <end position="169"/>
    </location>
</feature>
<evidence type="ECO:0000256" key="2">
    <source>
        <dbReference type="SAM" id="SignalP"/>
    </source>
</evidence>
<feature type="region of interest" description="Disordered" evidence="1">
    <location>
        <begin position="138"/>
        <end position="169"/>
    </location>
</feature>
<reference evidence="4 5" key="1">
    <citation type="submission" date="2020-12" db="EMBL/GenBank/DDBJ databases">
        <title>YIM B01967 draft genome.</title>
        <authorList>
            <person name="Yan X."/>
        </authorList>
    </citation>
    <scope>NUCLEOTIDE SEQUENCE [LARGE SCALE GENOMIC DNA]</scope>
    <source>
        <strain evidence="4 5">YIM B01967</strain>
    </source>
</reference>
<dbReference type="InterPro" id="IPR032693">
    <property type="entry name" value="YtkA-like_dom"/>
</dbReference>
<dbReference type="InterPro" id="IPR013783">
    <property type="entry name" value="Ig-like_fold"/>
</dbReference>
<sequence>MRKITLTALALISSLALVACNDNEGKDTDKAVKPEPKVEALKAELTVPKTAEVGDKVEFQVKVTQGEKIITDASEVMFEVENDDTNTDKMLETKINKDNVYVAEMTIKEAGEYEITAHVTNGEEHEMVDANMNVAGSTAKTEKHDDSEEAHEHKHAHGDTSVTFSQTTAKKGESTKFGVTIQHDGAALSDAKVRFQIVNEGTGEAGWLTLKEKTDGTYEENHTFNDAGTYKVTLHVEKGKELHYHEEKTFTVK</sequence>
<feature type="compositionally biased region" description="Basic and acidic residues" evidence="1">
    <location>
        <begin position="140"/>
        <end position="152"/>
    </location>
</feature>
<dbReference type="Pfam" id="PF13115">
    <property type="entry name" value="YtkA"/>
    <property type="match status" value="2"/>
</dbReference>
<proteinExistence type="predicted"/>
<feature type="domain" description="YtkA-like" evidence="3">
    <location>
        <begin position="37"/>
        <end position="118"/>
    </location>
</feature>
<organism evidence="4 5">
    <name type="scientific">Viridibacillus soli</name>
    <dbReference type="NCBI Taxonomy" id="2798301"/>
    <lineage>
        <taxon>Bacteria</taxon>
        <taxon>Bacillati</taxon>
        <taxon>Bacillota</taxon>
        <taxon>Bacilli</taxon>
        <taxon>Bacillales</taxon>
        <taxon>Caryophanaceae</taxon>
        <taxon>Viridibacillus</taxon>
    </lineage>
</organism>
<gene>
    <name evidence="4" type="ORF">JFL43_21595</name>
</gene>